<dbReference type="EMBL" id="FCOW01000008">
    <property type="protein sequence ID" value="CVK19198.1"/>
    <property type="molecule type" value="Genomic_DNA"/>
</dbReference>
<comment type="caution">
    <text evidence="1">The sequence shown here is derived from an EMBL/GenBank/DDBJ whole genome shotgun (WGS) entry which is preliminary data.</text>
</comment>
<sequence length="196" mass="22578">MSFKAELHKIVKEYQQQMGQLNYAIEVIKSDTFYTEDGKQYKINEINETKQNLDKLANEYLTTHISEFIAAHRSAEPTKDNDYELKVSNALKMIEMLGGNLTDETASQLLDFNMDNKQLSIFRTILENRCPNSWQFHQTFKRLDEAEELLSAATRLQESAAGLFDYTRPYSPSDIRIGDIEYYANVINPTAEGKAE</sequence>
<accession>A0ABM9W1Z5</accession>
<evidence type="ECO:0000313" key="2">
    <source>
        <dbReference type="Proteomes" id="UP000245702"/>
    </source>
</evidence>
<protein>
    <submittedName>
        <fullName evidence="1">Uncharacterized protein</fullName>
    </submittedName>
</protein>
<reference evidence="1 2" key="1">
    <citation type="submission" date="2016-01" db="EMBL/GenBank/DDBJ databases">
        <authorList>
            <person name="Brown R."/>
        </authorList>
    </citation>
    <scope>NUCLEOTIDE SEQUENCE [LARGE SCALE GENOMIC DNA]</scope>
    <source>
        <strain evidence="1">Sporomusa sphaeroides DSM 2875</strain>
    </source>
</reference>
<dbReference type="RefSeq" id="WP_075756225.1">
    <property type="nucleotide sequence ID" value="NZ_CP146991.1"/>
</dbReference>
<gene>
    <name evidence="1" type="ORF">SSPH_01847</name>
</gene>
<dbReference type="Proteomes" id="UP000245702">
    <property type="component" value="Unassembled WGS sequence"/>
</dbReference>
<evidence type="ECO:0000313" key="1">
    <source>
        <dbReference type="EMBL" id="CVK19198.1"/>
    </source>
</evidence>
<organism evidence="1 2">
    <name type="scientific">Sporomusa sphaeroides DSM 2875</name>
    <dbReference type="NCBI Taxonomy" id="1337886"/>
    <lineage>
        <taxon>Bacteria</taxon>
        <taxon>Bacillati</taxon>
        <taxon>Bacillota</taxon>
        <taxon>Negativicutes</taxon>
        <taxon>Selenomonadales</taxon>
        <taxon>Sporomusaceae</taxon>
        <taxon>Sporomusa</taxon>
    </lineage>
</organism>
<proteinExistence type="predicted"/>
<name>A0ABM9W1Z5_9FIRM</name>
<keyword evidence="2" id="KW-1185">Reference proteome</keyword>